<sequence>MPIPPLLARRMLRAPLLASLQGRLRPTRQLRRLAGATSQGQSGSSGAGACAAAAAALGIVAAGALHSGRSALTLEEQPTYVPPPRFGGLFAELPSKPPSDEASQLAWAVKYLEVDKLRSALQKWPHGAALIDQEDNTLFHVAAGEPARYAAQPQAAAEVVALLLRSGWSVVDQKNCHGERADVVAARLDSNGPARQLLQTRSRSFTELLRSEDPLRLIGEMTPKPWEWSYPVQDEQHRCWAGVNLRAFPEELSQKWMQALLEKGHWFSLPGVPRKTAWYVSEECADCPYRYSGLEYTPVVFPDFMLEIREELCKLCGIPEGQYPNSCNVNVYQDGTSEVGWHSDDEVMFQGIAGDTRIISLSLGSARDFCWRLQGTTETVGSVSLGDGDVMTMEGLFQKHYKHSVPVSDKPCGKRINLTFRWIKVKVDSIMVDSSWLVGLAAALAAKTPSAAYPSPSPFPKQASLASPSLPIVGVSSSSDSSIVSTTGVSASVTGRQELSTPSRESTSGALALRRVTTLLQGAKRADAAGDAQQARELYAE</sequence>
<evidence type="ECO:0000313" key="3">
    <source>
        <dbReference type="Proteomes" id="UP000626109"/>
    </source>
</evidence>
<feature type="non-terminal residue" evidence="2">
    <location>
        <position position="1"/>
    </location>
</feature>
<name>A0A813J2G4_POLGL</name>
<protein>
    <recommendedName>
        <fullName evidence="1">Fe2OG dioxygenase domain-containing protein</fullName>
    </recommendedName>
</protein>
<proteinExistence type="predicted"/>
<dbReference type="EMBL" id="CAJNNW010020132">
    <property type="protein sequence ID" value="CAE8665741.1"/>
    <property type="molecule type" value="Genomic_DNA"/>
</dbReference>
<dbReference type="Gene3D" id="2.60.120.590">
    <property type="entry name" value="Alpha-ketoglutarate-dependent dioxygenase AlkB-like"/>
    <property type="match status" value="1"/>
</dbReference>
<dbReference type="PANTHER" id="PTHR31212:SF4">
    <property type="entry name" value="ALPHA-KETOGLUTARATE-DEPENDENT DIOXYGENASE ALKB HOMOLOG 3"/>
    <property type="match status" value="1"/>
</dbReference>
<dbReference type="Pfam" id="PF13532">
    <property type="entry name" value="2OG-FeII_Oxy_2"/>
    <property type="match status" value="1"/>
</dbReference>
<dbReference type="GO" id="GO:0051213">
    <property type="term" value="F:dioxygenase activity"/>
    <property type="evidence" value="ECO:0007669"/>
    <property type="project" value="InterPro"/>
</dbReference>
<dbReference type="PROSITE" id="PS51471">
    <property type="entry name" value="FE2OG_OXY"/>
    <property type="match status" value="1"/>
</dbReference>
<dbReference type="AlphaFoldDB" id="A0A813J2G4"/>
<dbReference type="GO" id="GO:0006307">
    <property type="term" value="P:DNA alkylation repair"/>
    <property type="evidence" value="ECO:0007669"/>
    <property type="project" value="InterPro"/>
</dbReference>
<evidence type="ECO:0000259" key="1">
    <source>
        <dbReference type="PROSITE" id="PS51471"/>
    </source>
</evidence>
<reference evidence="2" key="1">
    <citation type="submission" date="2021-02" db="EMBL/GenBank/DDBJ databases">
        <authorList>
            <person name="Dougan E. K."/>
            <person name="Rhodes N."/>
            <person name="Thang M."/>
            <person name="Chan C."/>
        </authorList>
    </citation>
    <scope>NUCLEOTIDE SEQUENCE</scope>
</reference>
<evidence type="ECO:0000313" key="2">
    <source>
        <dbReference type="EMBL" id="CAE8665741.1"/>
    </source>
</evidence>
<organism evidence="2 3">
    <name type="scientific">Polarella glacialis</name>
    <name type="common">Dinoflagellate</name>
    <dbReference type="NCBI Taxonomy" id="89957"/>
    <lineage>
        <taxon>Eukaryota</taxon>
        <taxon>Sar</taxon>
        <taxon>Alveolata</taxon>
        <taxon>Dinophyceae</taxon>
        <taxon>Suessiales</taxon>
        <taxon>Suessiaceae</taxon>
        <taxon>Polarella</taxon>
    </lineage>
</organism>
<dbReference type="InterPro" id="IPR005123">
    <property type="entry name" value="Oxoglu/Fe-dep_dioxygenase_dom"/>
</dbReference>
<dbReference type="InterPro" id="IPR027450">
    <property type="entry name" value="AlkB-like"/>
</dbReference>
<feature type="domain" description="Fe2OG dioxygenase" evidence="1">
    <location>
        <begin position="323"/>
        <end position="424"/>
    </location>
</feature>
<dbReference type="SUPFAM" id="SSF51197">
    <property type="entry name" value="Clavaminate synthase-like"/>
    <property type="match status" value="1"/>
</dbReference>
<dbReference type="PANTHER" id="PTHR31212">
    <property type="entry name" value="ALPHA-KETOGLUTARATE-DEPENDENT DIOXYGENASE ALKB HOMOLOG 3"/>
    <property type="match status" value="1"/>
</dbReference>
<comment type="caution">
    <text evidence="2">The sequence shown here is derived from an EMBL/GenBank/DDBJ whole genome shotgun (WGS) entry which is preliminary data.</text>
</comment>
<dbReference type="Proteomes" id="UP000626109">
    <property type="component" value="Unassembled WGS sequence"/>
</dbReference>
<dbReference type="InterPro" id="IPR037151">
    <property type="entry name" value="AlkB-like_sf"/>
</dbReference>
<gene>
    <name evidence="2" type="ORF">PGLA2088_LOCUS16004</name>
</gene>
<accession>A0A813J2G4</accession>
<dbReference type="InterPro" id="IPR032854">
    <property type="entry name" value="ALKBH3"/>
</dbReference>